<dbReference type="RefSeq" id="WP_128559494.1">
    <property type="nucleotide sequence ID" value="NZ_QUAK01000232.1"/>
</dbReference>
<evidence type="ECO:0000313" key="4">
    <source>
        <dbReference type="Proteomes" id="UP000263094"/>
    </source>
</evidence>
<dbReference type="InterPro" id="IPR050267">
    <property type="entry name" value="Anti-sigma-factor_SerPK"/>
</dbReference>
<protein>
    <submittedName>
        <fullName evidence="3">ATP-binding protein</fullName>
    </submittedName>
</protein>
<keyword evidence="1" id="KW-0723">Serine/threonine-protein kinase</keyword>
<dbReference type="CDD" id="cd16936">
    <property type="entry name" value="HATPase_RsbW-like"/>
    <property type="match status" value="1"/>
</dbReference>
<organism evidence="3 4">
    <name type="scientific">Streptomyces triticagri</name>
    <dbReference type="NCBI Taxonomy" id="2293568"/>
    <lineage>
        <taxon>Bacteria</taxon>
        <taxon>Bacillati</taxon>
        <taxon>Actinomycetota</taxon>
        <taxon>Actinomycetes</taxon>
        <taxon>Kitasatosporales</taxon>
        <taxon>Streptomycetaceae</taxon>
        <taxon>Streptomyces</taxon>
    </lineage>
</organism>
<evidence type="ECO:0000259" key="2">
    <source>
        <dbReference type="Pfam" id="PF13581"/>
    </source>
</evidence>
<evidence type="ECO:0000256" key="1">
    <source>
        <dbReference type="ARBA" id="ARBA00022527"/>
    </source>
</evidence>
<feature type="domain" description="Histidine kinase/HSP90-like ATPase" evidence="2">
    <location>
        <begin position="20"/>
        <end position="146"/>
    </location>
</feature>
<dbReference type="PANTHER" id="PTHR35526">
    <property type="entry name" value="ANTI-SIGMA-F FACTOR RSBW-RELATED"/>
    <property type="match status" value="1"/>
</dbReference>
<comment type="caution">
    <text evidence="3">The sequence shown here is derived from an EMBL/GenBank/DDBJ whole genome shotgun (WGS) entry which is preliminary data.</text>
</comment>
<dbReference type="InterPro" id="IPR003594">
    <property type="entry name" value="HATPase_dom"/>
</dbReference>
<dbReference type="OrthoDB" id="3473697at2"/>
<dbReference type="Gene3D" id="3.30.565.10">
    <property type="entry name" value="Histidine kinase-like ATPase, C-terminal domain"/>
    <property type="match status" value="1"/>
</dbReference>
<dbReference type="PANTHER" id="PTHR35526:SF3">
    <property type="entry name" value="ANTI-SIGMA-F FACTOR RSBW"/>
    <property type="match status" value="1"/>
</dbReference>
<dbReference type="GO" id="GO:0005524">
    <property type="term" value="F:ATP binding"/>
    <property type="evidence" value="ECO:0007669"/>
    <property type="project" value="UniProtKB-KW"/>
</dbReference>
<keyword evidence="1" id="KW-0418">Kinase</keyword>
<keyword evidence="1" id="KW-0808">Transferase</keyword>
<accession>A0A372LW71</accession>
<keyword evidence="3" id="KW-0067">ATP-binding</keyword>
<keyword evidence="4" id="KW-1185">Reference proteome</keyword>
<dbReference type="Pfam" id="PF13581">
    <property type="entry name" value="HATPase_c_2"/>
    <property type="match status" value="1"/>
</dbReference>
<dbReference type="Proteomes" id="UP000263094">
    <property type="component" value="Unassembled WGS sequence"/>
</dbReference>
<keyword evidence="3" id="KW-0547">Nucleotide-binding</keyword>
<proteinExistence type="predicted"/>
<sequence>MTTAHHQLPGSVRTFGQLLSATRRGARLARLLATAQLHTWGAPSALVDRAEHVVSELAANAVRHGRVPGRDFRLALTLTEGARSTAGRCIALALLVEVTDALGERLPRPDPTPSPSRDSGHGLLLVAHFADAWGTRPFPPGGKTVWAELWTVPGHQCQSSPLRSSVIDTD</sequence>
<dbReference type="AlphaFoldDB" id="A0A372LW71"/>
<dbReference type="EMBL" id="QUAK01000232">
    <property type="protein sequence ID" value="RFU82799.1"/>
    <property type="molecule type" value="Genomic_DNA"/>
</dbReference>
<gene>
    <name evidence="3" type="ORF">DY218_31130</name>
</gene>
<dbReference type="InterPro" id="IPR036890">
    <property type="entry name" value="HATPase_C_sf"/>
</dbReference>
<name>A0A372LW71_9ACTN</name>
<evidence type="ECO:0000313" key="3">
    <source>
        <dbReference type="EMBL" id="RFU82799.1"/>
    </source>
</evidence>
<reference evidence="3 4" key="1">
    <citation type="submission" date="2018-08" db="EMBL/GenBank/DDBJ databases">
        <title>Isolation, diversity and antifungal activity of Actinobacteria from wheat.</title>
        <authorList>
            <person name="Han C."/>
        </authorList>
    </citation>
    <scope>NUCLEOTIDE SEQUENCE [LARGE SCALE GENOMIC DNA]</scope>
    <source>
        <strain evidence="3 4">NEAU-YY421</strain>
    </source>
</reference>
<dbReference type="GO" id="GO:0004674">
    <property type="term" value="F:protein serine/threonine kinase activity"/>
    <property type="evidence" value="ECO:0007669"/>
    <property type="project" value="UniProtKB-KW"/>
</dbReference>